<keyword evidence="1" id="KW-0378">Hydrolase</keyword>
<protein>
    <submittedName>
        <fullName evidence="3">Sortase family protein</fullName>
    </submittedName>
</protein>
<dbReference type="AlphaFoldDB" id="A0A3D9URS1"/>
<accession>A0A3D9URS1</accession>
<keyword evidence="4" id="KW-1185">Reference proteome</keyword>
<dbReference type="GO" id="GO:0016787">
    <property type="term" value="F:hydrolase activity"/>
    <property type="evidence" value="ECO:0007669"/>
    <property type="project" value="UniProtKB-KW"/>
</dbReference>
<dbReference type="Proteomes" id="UP000256253">
    <property type="component" value="Unassembled WGS sequence"/>
</dbReference>
<dbReference type="SUPFAM" id="SSF63817">
    <property type="entry name" value="Sortase"/>
    <property type="match status" value="1"/>
</dbReference>
<proteinExistence type="predicted"/>
<comment type="caution">
    <text evidence="3">The sequence shown here is derived from an EMBL/GenBank/DDBJ whole genome shotgun (WGS) entry which is preliminary data.</text>
</comment>
<evidence type="ECO:0000313" key="4">
    <source>
        <dbReference type="Proteomes" id="UP000256253"/>
    </source>
</evidence>
<dbReference type="CDD" id="cd05829">
    <property type="entry name" value="Sortase_F"/>
    <property type="match status" value="1"/>
</dbReference>
<reference evidence="3 4" key="1">
    <citation type="submission" date="2018-08" db="EMBL/GenBank/DDBJ databases">
        <title>Sequencing the genomes of 1000 actinobacteria strains.</title>
        <authorList>
            <person name="Klenk H.-P."/>
        </authorList>
    </citation>
    <scope>NUCLEOTIDE SEQUENCE [LARGE SCALE GENOMIC DNA]</scope>
    <source>
        <strain evidence="3 4">DSM 22967</strain>
    </source>
</reference>
<dbReference type="NCBIfam" id="NF033748">
    <property type="entry name" value="class_F_sortase"/>
    <property type="match status" value="1"/>
</dbReference>
<organism evidence="3 4">
    <name type="scientific">Calidifontibacter indicus</name>
    <dbReference type="NCBI Taxonomy" id="419650"/>
    <lineage>
        <taxon>Bacteria</taxon>
        <taxon>Bacillati</taxon>
        <taxon>Actinomycetota</taxon>
        <taxon>Actinomycetes</taxon>
        <taxon>Micrococcales</taxon>
        <taxon>Dermacoccaceae</taxon>
        <taxon>Calidifontibacter</taxon>
    </lineage>
</organism>
<evidence type="ECO:0000313" key="3">
    <source>
        <dbReference type="EMBL" id="REF32017.1"/>
    </source>
</evidence>
<evidence type="ECO:0000256" key="2">
    <source>
        <dbReference type="SAM" id="MobiDB-lite"/>
    </source>
</evidence>
<dbReference type="InterPro" id="IPR023365">
    <property type="entry name" value="Sortase_dom-sf"/>
</dbReference>
<dbReference type="OrthoDB" id="525039at2"/>
<dbReference type="Gene3D" id="2.40.260.10">
    <property type="entry name" value="Sortase"/>
    <property type="match status" value="1"/>
</dbReference>
<dbReference type="EMBL" id="QTUA01000001">
    <property type="protein sequence ID" value="REF32017.1"/>
    <property type="molecule type" value="Genomic_DNA"/>
</dbReference>
<sequence>MRIDNVRSSVRGLLVVGAVLMALVGLLLVVQAVRTPAPPSRPSTAAALPAAVDRGSGTPMTTASGKPAPTTGLVLGRSRPVSLDVPAIGLKKQTLTSYGLDRDAVVAIPAADLQTPAGWLDRSPTPGEVGPSVIVGHVDSAKAGPSVFYRLGQLKPGETVSVTRVDGTVAVFRIEGVEQYHKAQFPTLKVYGNLDHAGLRLITCGGKFNRAVGHYEDNIVVYARLVAAHRA</sequence>
<feature type="compositionally biased region" description="Low complexity" evidence="2">
    <location>
        <begin position="42"/>
        <end position="52"/>
    </location>
</feature>
<dbReference type="Pfam" id="PF04203">
    <property type="entry name" value="Sortase"/>
    <property type="match status" value="1"/>
</dbReference>
<name>A0A3D9URS1_9MICO</name>
<evidence type="ECO:0000256" key="1">
    <source>
        <dbReference type="ARBA" id="ARBA00022801"/>
    </source>
</evidence>
<gene>
    <name evidence="3" type="ORF">DFJ65_3111</name>
</gene>
<dbReference type="InterPro" id="IPR042001">
    <property type="entry name" value="Sortase_F"/>
</dbReference>
<feature type="region of interest" description="Disordered" evidence="2">
    <location>
        <begin position="36"/>
        <end position="70"/>
    </location>
</feature>
<dbReference type="InterPro" id="IPR005754">
    <property type="entry name" value="Sortase"/>
</dbReference>